<feature type="compositionally biased region" description="Basic and acidic residues" evidence="1">
    <location>
        <begin position="9"/>
        <end position="20"/>
    </location>
</feature>
<evidence type="ECO:0000313" key="3">
    <source>
        <dbReference type="EMBL" id="TDT33263.1"/>
    </source>
</evidence>
<reference evidence="3 4" key="1">
    <citation type="submission" date="2019-03" db="EMBL/GenBank/DDBJ databases">
        <title>Genomic Encyclopedia of Archaeal and Bacterial Type Strains, Phase II (KMG-II): from individual species to whole genera.</title>
        <authorList>
            <person name="Goeker M."/>
        </authorList>
    </citation>
    <scope>NUCLEOTIDE SEQUENCE [LARGE SCALE GENOMIC DNA]</scope>
    <source>
        <strain evidence="3 4">DSM 24323</strain>
    </source>
</reference>
<dbReference type="PROSITE" id="PS50967">
    <property type="entry name" value="HRDC"/>
    <property type="match status" value="1"/>
</dbReference>
<dbReference type="Gene3D" id="1.10.150.80">
    <property type="entry name" value="HRDC domain"/>
    <property type="match status" value="2"/>
</dbReference>
<dbReference type="EMBL" id="SOAW01000001">
    <property type="protein sequence ID" value="TDT33263.1"/>
    <property type="molecule type" value="Genomic_DNA"/>
</dbReference>
<evidence type="ECO:0000313" key="4">
    <source>
        <dbReference type="Proteomes" id="UP000295371"/>
    </source>
</evidence>
<dbReference type="GO" id="GO:0006139">
    <property type="term" value="P:nucleobase-containing compound metabolic process"/>
    <property type="evidence" value="ECO:0007669"/>
    <property type="project" value="InterPro"/>
</dbReference>
<protein>
    <submittedName>
        <fullName evidence="3">Ribonuclease D</fullName>
    </submittedName>
</protein>
<dbReference type="CDD" id="cd06142">
    <property type="entry name" value="RNaseD_exo"/>
    <property type="match status" value="1"/>
</dbReference>
<dbReference type="InterPro" id="IPR041605">
    <property type="entry name" value="Exo_C"/>
</dbReference>
<dbReference type="InterPro" id="IPR044876">
    <property type="entry name" value="HRDC_dom_sf"/>
</dbReference>
<dbReference type="InterPro" id="IPR036397">
    <property type="entry name" value="RNaseH_sf"/>
</dbReference>
<dbReference type="SMART" id="SM00474">
    <property type="entry name" value="35EXOc"/>
    <property type="match status" value="1"/>
</dbReference>
<name>A0A4R7J9S5_9ACTN</name>
<dbReference type="GO" id="GO:0000166">
    <property type="term" value="F:nucleotide binding"/>
    <property type="evidence" value="ECO:0007669"/>
    <property type="project" value="InterPro"/>
</dbReference>
<evidence type="ECO:0000256" key="1">
    <source>
        <dbReference type="SAM" id="MobiDB-lite"/>
    </source>
</evidence>
<gene>
    <name evidence="3" type="ORF">CLV29_0868</name>
</gene>
<dbReference type="InterPro" id="IPR051086">
    <property type="entry name" value="RNase_D-like"/>
</dbReference>
<proteinExistence type="predicted"/>
<evidence type="ECO:0000259" key="2">
    <source>
        <dbReference type="PROSITE" id="PS50967"/>
    </source>
</evidence>
<keyword evidence="4" id="KW-1185">Reference proteome</keyword>
<dbReference type="InterPro" id="IPR002121">
    <property type="entry name" value="HRDC_dom"/>
</dbReference>
<comment type="caution">
    <text evidence="3">The sequence shown here is derived from an EMBL/GenBank/DDBJ whole genome shotgun (WGS) entry which is preliminary data.</text>
</comment>
<dbReference type="Pfam" id="PF18305">
    <property type="entry name" value="DNA_pol_A_exoN"/>
    <property type="match status" value="1"/>
</dbReference>
<sequence>MTSDPMDTPAEKDDLAPKDDLAESPELPLLAVPADGVPPVIDTDPAFRVMIDALAAGDGPVAIDVERAQAYRYSAKAYLLQLRRSGSGTQLIDPLPFAEHHWQALATTIGEVEWIVHAATQDTPSLAELGLVPATLFDTELAGRLLGKPRVGLGPLIEEFFELHLAKEHSMADWSSRPLPQEWLNYAALDVELLIELRDLLAAELAAADRLDWARQEFAYLAEKAAEPPVARTDPWRRTSGMHQLRTPAQLAVVRELWFARDELARRYDKAPGKILPDKAISELAAQRQPSRNCLRNIDGFKRRTARRFETNWLQALDRALALPAGDLPPVRLKSDTPPPPRAWERSNPPAHRRWLAARDAVNAKADELGLAAENLITPAYWRQLCWAPPEPADATAISAQLELLGARPWQREIVSPVLAEAFAAADR</sequence>
<dbReference type="AlphaFoldDB" id="A0A4R7J9S5"/>
<dbReference type="GO" id="GO:0008408">
    <property type="term" value="F:3'-5' exonuclease activity"/>
    <property type="evidence" value="ECO:0007669"/>
    <property type="project" value="InterPro"/>
</dbReference>
<feature type="region of interest" description="Disordered" evidence="1">
    <location>
        <begin position="1"/>
        <end position="20"/>
    </location>
</feature>
<dbReference type="InterPro" id="IPR010997">
    <property type="entry name" value="HRDC-like_sf"/>
</dbReference>
<dbReference type="SMART" id="SM00341">
    <property type="entry name" value="HRDC"/>
    <property type="match status" value="1"/>
</dbReference>
<dbReference type="Pfam" id="PF00570">
    <property type="entry name" value="HRDC"/>
    <property type="match status" value="1"/>
</dbReference>
<dbReference type="PANTHER" id="PTHR47649:SF1">
    <property type="entry name" value="RIBONUCLEASE D"/>
    <property type="match status" value="1"/>
</dbReference>
<dbReference type="SUPFAM" id="SSF47819">
    <property type="entry name" value="HRDC-like"/>
    <property type="match status" value="1"/>
</dbReference>
<dbReference type="InterPro" id="IPR002562">
    <property type="entry name" value="3'-5'_exonuclease_dom"/>
</dbReference>
<dbReference type="Proteomes" id="UP000295371">
    <property type="component" value="Unassembled WGS sequence"/>
</dbReference>
<dbReference type="GO" id="GO:0003676">
    <property type="term" value="F:nucleic acid binding"/>
    <property type="evidence" value="ECO:0007669"/>
    <property type="project" value="InterPro"/>
</dbReference>
<dbReference type="Gene3D" id="3.30.420.10">
    <property type="entry name" value="Ribonuclease H-like superfamily/Ribonuclease H"/>
    <property type="match status" value="1"/>
</dbReference>
<feature type="region of interest" description="Disordered" evidence="1">
    <location>
        <begin position="329"/>
        <end position="348"/>
    </location>
</feature>
<dbReference type="Pfam" id="PF01612">
    <property type="entry name" value="DNA_pol_A_exo1"/>
    <property type="match status" value="1"/>
</dbReference>
<dbReference type="InterPro" id="IPR012337">
    <property type="entry name" value="RNaseH-like_sf"/>
</dbReference>
<dbReference type="PANTHER" id="PTHR47649">
    <property type="entry name" value="RIBONUCLEASE D"/>
    <property type="match status" value="1"/>
</dbReference>
<accession>A0A4R7J9S5</accession>
<feature type="domain" description="HRDC" evidence="2">
    <location>
        <begin position="247"/>
        <end position="327"/>
    </location>
</feature>
<dbReference type="SUPFAM" id="SSF53098">
    <property type="entry name" value="Ribonuclease H-like"/>
    <property type="match status" value="1"/>
</dbReference>
<organism evidence="3 4">
    <name type="scientific">Naumannella halotolerans</name>
    <dbReference type="NCBI Taxonomy" id="993414"/>
    <lineage>
        <taxon>Bacteria</taxon>
        <taxon>Bacillati</taxon>
        <taxon>Actinomycetota</taxon>
        <taxon>Actinomycetes</taxon>
        <taxon>Propionibacteriales</taxon>
        <taxon>Propionibacteriaceae</taxon>
        <taxon>Naumannella</taxon>
    </lineage>
</organism>